<reference evidence="1" key="1">
    <citation type="submission" date="2023-10" db="EMBL/GenBank/DDBJ databases">
        <authorList>
            <person name="Chen Y."/>
            <person name="Shah S."/>
            <person name="Dougan E. K."/>
            <person name="Thang M."/>
            <person name="Chan C."/>
        </authorList>
    </citation>
    <scope>NUCLEOTIDE SEQUENCE [LARGE SCALE GENOMIC DNA]</scope>
</reference>
<sequence length="155" mass="17212">MGCLPYHQLELEQQQKVFQLVGGNTQLMWLTAHIMADRTHWIGRPISEWVSAGMALLTHCALAVVERWAETREMFAKIMPWAAKMDLKAKLTPHAVNNAAHHATSIASRDSPAGGGAANSTRTWSFEDEFPLLRGDPCRTRACGSRPTCSSTRRP</sequence>
<keyword evidence="2" id="KW-1185">Reference proteome</keyword>
<protein>
    <submittedName>
        <fullName evidence="1">Uncharacterized protein</fullName>
    </submittedName>
</protein>
<evidence type="ECO:0000313" key="2">
    <source>
        <dbReference type="Proteomes" id="UP001189429"/>
    </source>
</evidence>
<dbReference type="EMBL" id="CAUYUJ010015590">
    <property type="protein sequence ID" value="CAK0855951.1"/>
    <property type="molecule type" value="Genomic_DNA"/>
</dbReference>
<evidence type="ECO:0000313" key="1">
    <source>
        <dbReference type="EMBL" id="CAK0855951.1"/>
    </source>
</evidence>
<comment type="caution">
    <text evidence="1">The sequence shown here is derived from an EMBL/GenBank/DDBJ whole genome shotgun (WGS) entry which is preliminary data.</text>
</comment>
<gene>
    <name evidence="1" type="ORF">PCOR1329_LOCUS46464</name>
</gene>
<dbReference type="Proteomes" id="UP001189429">
    <property type="component" value="Unassembled WGS sequence"/>
</dbReference>
<accession>A0ABN9UDA5</accession>
<organism evidence="1 2">
    <name type="scientific">Prorocentrum cordatum</name>
    <dbReference type="NCBI Taxonomy" id="2364126"/>
    <lineage>
        <taxon>Eukaryota</taxon>
        <taxon>Sar</taxon>
        <taxon>Alveolata</taxon>
        <taxon>Dinophyceae</taxon>
        <taxon>Prorocentrales</taxon>
        <taxon>Prorocentraceae</taxon>
        <taxon>Prorocentrum</taxon>
    </lineage>
</organism>
<proteinExistence type="predicted"/>
<name>A0ABN9UDA5_9DINO</name>